<dbReference type="InterPro" id="IPR014886">
    <property type="entry name" value="La_xRRM"/>
</dbReference>
<dbReference type="SMART" id="SM00715">
    <property type="entry name" value="LA"/>
    <property type="match status" value="1"/>
</dbReference>
<evidence type="ECO:0000313" key="10">
    <source>
        <dbReference type="Proteomes" id="UP000232323"/>
    </source>
</evidence>
<keyword evidence="2 4" id="KW-0694">RNA-binding</keyword>
<evidence type="ECO:0000259" key="6">
    <source>
        <dbReference type="PROSITE" id="PS50102"/>
    </source>
</evidence>
<feature type="domain" description="XRRM" evidence="8">
    <location>
        <begin position="269"/>
        <end position="396"/>
    </location>
</feature>
<evidence type="ECO:0000256" key="2">
    <source>
        <dbReference type="ARBA" id="ARBA00022884"/>
    </source>
</evidence>
<dbReference type="GO" id="GO:0006396">
    <property type="term" value="P:RNA processing"/>
    <property type="evidence" value="ECO:0007669"/>
    <property type="project" value="InterPro"/>
</dbReference>
<keyword evidence="10" id="KW-1185">Reference proteome</keyword>
<dbReference type="GO" id="GO:0005634">
    <property type="term" value="C:nucleus"/>
    <property type="evidence" value="ECO:0007669"/>
    <property type="project" value="UniProtKB-SubCell"/>
</dbReference>
<proteinExistence type="predicted"/>
<protein>
    <recommendedName>
        <fullName evidence="11">HTH La-type RNA-binding domain-containing protein</fullName>
    </recommendedName>
</protein>
<dbReference type="InterPro" id="IPR035979">
    <property type="entry name" value="RBD_domain_sf"/>
</dbReference>
<organism evidence="9 10">
    <name type="scientific">Chlamydomonas eustigma</name>
    <dbReference type="NCBI Taxonomy" id="1157962"/>
    <lineage>
        <taxon>Eukaryota</taxon>
        <taxon>Viridiplantae</taxon>
        <taxon>Chlorophyta</taxon>
        <taxon>core chlorophytes</taxon>
        <taxon>Chlorophyceae</taxon>
        <taxon>CS clade</taxon>
        <taxon>Chlamydomonadales</taxon>
        <taxon>Chlamydomonadaceae</taxon>
        <taxon>Chlamydomonas</taxon>
    </lineage>
</organism>
<evidence type="ECO:0000256" key="3">
    <source>
        <dbReference type="ARBA" id="ARBA00023242"/>
    </source>
</evidence>
<feature type="compositionally biased region" description="Gly residues" evidence="5">
    <location>
        <begin position="380"/>
        <end position="392"/>
    </location>
</feature>
<dbReference type="SMART" id="SM00360">
    <property type="entry name" value="RRM"/>
    <property type="match status" value="1"/>
</dbReference>
<dbReference type="Gene3D" id="3.30.70.330">
    <property type="match status" value="2"/>
</dbReference>
<dbReference type="InterPro" id="IPR036388">
    <property type="entry name" value="WH-like_DNA-bd_sf"/>
</dbReference>
<comment type="caution">
    <text evidence="9">The sequence shown here is derived from an EMBL/GenBank/DDBJ whole genome shotgun (WGS) entry which is preliminary data.</text>
</comment>
<gene>
    <name evidence="9" type="ORF">CEUSTIGMA_g4865.t1</name>
</gene>
<dbReference type="InterPro" id="IPR006630">
    <property type="entry name" value="La_HTH"/>
</dbReference>
<dbReference type="EMBL" id="BEGY01000024">
    <property type="protein sequence ID" value="GAX77420.1"/>
    <property type="molecule type" value="Genomic_DNA"/>
</dbReference>
<feature type="domain" description="HTH La-type RNA-binding" evidence="7">
    <location>
        <begin position="2"/>
        <end position="108"/>
    </location>
</feature>
<dbReference type="InterPro" id="IPR000504">
    <property type="entry name" value="RRM_dom"/>
</dbReference>
<dbReference type="InterPro" id="IPR045180">
    <property type="entry name" value="La_dom_prot"/>
</dbReference>
<reference evidence="9 10" key="1">
    <citation type="submission" date="2017-08" db="EMBL/GenBank/DDBJ databases">
        <title>Acidophilic green algal genome provides insights into adaptation to an acidic environment.</title>
        <authorList>
            <person name="Hirooka S."/>
            <person name="Hirose Y."/>
            <person name="Kanesaki Y."/>
            <person name="Higuchi S."/>
            <person name="Fujiwara T."/>
            <person name="Onuma R."/>
            <person name="Era A."/>
            <person name="Ohbayashi R."/>
            <person name="Uzuka A."/>
            <person name="Nozaki H."/>
            <person name="Yoshikawa H."/>
            <person name="Miyagishima S.Y."/>
        </authorList>
    </citation>
    <scope>NUCLEOTIDE SEQUENCE [LARGE SCALE GENOMIC DNA]</scope>
    <source>
        <strain evidence="9 10">NIES-2499</strain>
    </source>
</reference>
<dbReference type="PROSITE" id="PS51939">
    <property type="entry name" value="XRRM"/>
    <property type="match status" value="1"/>
</dbReference>
<feature type="region of interest" description="Disordered" evidence="5">
    <location>
        <begin position="351"/>
        <end position="404"/>
    </location>
</feature>
<dbReference type="STRING" id="1157962.A0A250X3S9"/>
<dbReference type="PANTHER" id="PTHR22792">
    <property type="entry name" value="LUPUS LA PROTEIN-RELATED"/>
    <property type="match status" value="1"/>
</dbReference>
<dbReference type="AlphaFoldDB" id="A0A250X3S9"/>
<dbReference type="GO" id="GO:1990904">
    <property type="term" value="C:ribonucleoprotein complex"/>
    <property type="evidence" value="ECO:0007669"/>
    <property type="project" value="UniProtKB-UniRule"/>
</dbReference>
<dbReference type="Gene3D" id="1.10.10.10">
    <property type="entry name" value="Winged helix-like DNA-binding domain superfamily/Winged helix DNA-binding domain"/>
    <property type="match status" value="1"/>
</dbReference>
<dbReference type="PROSITE" id="PS50961">
    <property type="entry name" value="HTH_LA"/>
    <property type="match status" value="1"/>
</dbReference>
<feature type="compositionally biased region" description="Acidic residues" evidence="5">
    <location>
        <begin position="211"/>
        <end position="223"/>
    </location>
</feature>
<dbReference type="PRINTS" id="PR00302">
    <property type="entry name" value="LUPUSLA"/>
</dbReference>
<feature type="region of interest" description="Disordered" evidence="5">
    <location>
        <begin position="195"/>
        <end position="266"/>
    </location>
</feature>
<dbReference type="Pfam" id="PF05383">
    <property type="entry name" value="La"/>
    <property type="match status" value="1"/>
</dbReference>
<evidence type="ECO:0000256" key="4">
    <source>
        <dbReference type="PROSITE-ProRule" id="PRU00332"/>
    </source>
</evidence>
<evidence type="ECO:0000259" key="7">
    <source>
        <dbReference type="PROSITE" id="PS50961"/>
    </source>
</evidence>
<feature type="compositionally biased region" description="Basic residues" evidence="5">
    <location>
        <begin position="393"/>
        <end position="404"/>
    </location>
</feature>
<accession>A0A250X3S9</accession>
<evidence type="ECO:0000259" key="8">
    <source>
        <dbReference type="PROSITE" id="PS51939"/>
    </source>
</evidence>
<dbReference type="SUPFAM" id="SSF54928">
    <property type="entry name" value="RNA-binding domain, RBD"/>
    <property type="match status" value="1"/>
</dbReference>
<evidence type="ECO:0000313" key="9">
    <source>
        <dbReference type="EMBL" id="GAX77420.1"/>
    </source>
</evidence>
<dbReference type="SUPFAM" id="SSF46785">
    <property type="entry name" value="Winged helix' DNA-binding domain"/>
    <property type="match status" value="1"/>
</dbReference>
<dbReference type="Pfam" id="PF00076">
    <property type="entry name" value="RRM_1"/>
    <property type="match status" value="1"/>
</dbReference>
<dbReference type="InterPro" id="IPR002344">
    <property type="entry name" value="Lupus_La"/>
</dbReference>
<comment type="subcellular location">
    <subcellularLocation>
        <location evidence="1">Nucleus</location>
    </subcellularLocation>
</comment>
<dbReference type="Proteomes" id="UP000232323">
    <property type="component" value="Unassembled WGS sequence"/>
</dbReference>
<name>A0A250X3S9_9CHLO</name>
<evidence type="ECO:0000256" key="1">
    <source>
        <dbReference type="ARBA" id="ARBA00004123"/>
    </source>
</evidence>
<dbReference type="PROSITE" id="PS50102">
    <property type="entry name" value="RRM"/>
    <property type="match status" value="1"/>
</dbReference>
<dbReference type="InterPro" id="IPR012677">
    <property type="entry name" value="Nucleotide-bd_a/b_plait_sf"/>
</dbReference>
<keyword evidence="3" id="KW-0539">Nucleus</keyword>
<sequence length="404" mass="44019">MVQMDESSKKKLLRQIEFYFSDSNLPKDKFLKEKIAADAEGYVDLSIVCAFARMKDILKLAKDTTPEKVSSEAVAATAEVVKTSSSLLSVNEEGTRVKRKEALRSLDVIAKEVDARSLYVRPFPMDTSIDQITTFFSTQAEVNGVRLRRHPSSKTFKGSAFVEFESVEAMQKVAAMKLEFEGAELHLEQKPEYLARKKTERQQGSNGAAEGDTDGEEMAEDEPAPGADGPVGRKRGRQAGGAGSADAGPKAKVAKEGEDGGEDTAAGMTFVPGHLLHFTMEATLPEAVDIRTLVTMLGGKEKIKYLEMNEDKKSGFLRFPNPDAACKALEEFLAKPEVERTMAGTRAEWRRVEGSEEEEYYKRAKAAHVNKQAKDREGGGRGGGRGGSGRGGRGGRRGGGRGRK</sequence>
<dbReference type="PANTHER" id="PTHR22792:SF140">
    <property type="entry name" value="ACHILLES, ISOFORM A"/>
    <property type="match status" value="1"/>
</dbReference>
<dbReference type="Pfam" id="PF08777">
    <property type="entry name" value="RRM_3"/>
    <property type="match status" value="1"/>
</dbReference>
<evidence type="ECO:0000256" key="5">
    <source>
        <dbReference type="SAM" id="MobiDB-lite"/>
    </source>
</evidence>
<evidence type="ECO:0008006" key="11">
    <source>
        <dbReference type="Google" id="ProtNLM"/>
    </source>
</evidence>
<dbReference type="OrthoDB" id="439993at2759"/>
<dbReference type="InterPro" id="IPR036390">
    <property type="entry name" value="WH_DNA-bd_sf"/>
</dbReference>
<feature type="domain" description="RRM" evidence="6">
    <location>
        <begin position="116"/>
        <end position="199"/>
    </location>
</feature>
<dbReference type="CDD" id="cd12291">
    <property type="entry name" value="RRM1_La"/>
    <property type="match status" value="1"/>
</dbReference>
<dbReference type="GO" id="GO:0003729">
    <property type="term" value="F:mRNA binding"/>
    <property type="evidence" value="ECO:0007669"/>
    <property type="project" value="TreeGrafter"/>
</dbReference>